<evidence type="ECO:0000313" key="3">
    <source>
        <dbReference type="Proteomes" id="UP000185839"/>
    </source>
</evidence>
<feature type="compositionally biased region" description="Polar residues" evidence="1">
    <location>
        <begin position="35"/>
        <end position="52"/>
    </location>
</feature>
<protein>
    <submittedName>
        <fullName evidence="2">Uncharacterized protein</fullName>
    </submittedName>
</protein>
<name>A0A1N7J4P1_9FLAO</name>
<keyword evidence="3" id="KW-1185">Reference proteome</keyword>
<organism evidence="2 3">
    <name type="scientific">Kaistella chaponensis</name>
    <dbReference type="NCBI Taxonomy" id="713588"/>
    <lineage>
        <taxon>Bacteria</taxon>
        <taxon>Pseudomonadati</taxon>
        <taxon>Bacteroidota</taxon>
        <taxon>Flavobacteriia</taxon>
        <taxon>Flavobacteriales</taxon>
        <taxon>Weeksellaceae</taxon>
        <taxon>Chryseobacterium group</taxon>
        <taxon>Kaistella</taxon>
    </lineage>
</organism>
<dbReference type="Proteomes" id="UP000185839">
    <property type="component" value="Unassembled WGS sequence"/>
</dbReference>
<proteinExistence type="predicted"/>
<accession>A0A1N7J4P1</accession>
<evidence type="ECO:0000256" key="1">
    <source>
        <dbReference type="SAM" id="MobiDB-lite"/>
    </source>
</evidence>
<dbReference type="AlphaFoldDB" id="A0A1N7J4P1"/>
<evidence type="ECO:0000313" key="2">
    <source>
        <dbReference type="EMBL" id="SIS44216.1"/>
    </source>
</evidence>
<sequence>MGNINKAKKASVTSSSITTIKKGFWDSEPFPVKRTSGNNPSDAINGVNTTGQTLTPSKLPSVEIFPDFIF</sequence>
<reference evidence="3" key="1">
    <citation type="submission" date="2017-01" db="EMBL/GenBank/DDBJ databases">
        <authorList>
            <person name="Varghese N."/>
            <person name="Submissions S."/>
        </authorList>
    </citation>
    <scope>NUCLEOTIDE SEQUENCE [LARGE SCALE GENOMIC DNA]</scope>
    <source>
        <strain evidence="3">DSM 23145</strain>
    </source>
</reference>
<dbReference type="EMBL" id="FTOI01000001">
    <property type="protein sequence ID" value="SIS44216.1"/>
    <property type="molecule type" value="Genomic_DNA"/>
</dbReference>
<gene>
    <name evidence="2" type="ORF">SAMN05421789_10181</name>
</gene>
<feature type="region of interest" description="Disordered" evidence="1">
    <location>
        <begin position="28"/>
        <end position="52"/>
    </location>
</feature>